<keyword evidence="2" id="KW-1185">Reference proteome</keyword>
<dbReference type="EMBL" id="JBHSIV010000005">
    <property type="protein sequence ID" value="MFC5061752.1"/>
    <property type="molecule type" value="Genomic_DNA"/>
</dbReference>
<dbReference type="RefSeq" id="WP_378035107.1">
    <property type="nucleotide sequence ID" value="NZ_JBHSIV010000005.1"/>
</dbReference>
<reference evidence="2" key="1">
    <citation type="journal article" date="2019" name="Int. J. Syst. Evol. Microbiol.">
        <title>The Global Catalogue of Microorganisms (GCM) 10K type strain sequencing project: providing services to taxonomists for standard genome sequencing and annotation.</title>
        <authorList>
            <consortium name="The Broad Institute Genomics Platform"/>
            <consortium name="The Broad Institute Genome Sequencing Center for Infectious Disease"/>
            <person name="Wu L."/>
            <person name="Ma J."/>
        </authorList>
    </citation>
    <scope>NUCLEOTIDE SEQUENCE [LARGE SCALE GENOMIC DNA]</scope>
    <source>
        <strain evidence="2">CGMCC 4.7093</strain>
    </source>
</reference>
<evidence type="ECO:0000313" key="1">
    <source>
        <dbReference type="EMBL" id="MFC5061752.1"/>
    </source>
</evidence>
<evidence type="ECO:0000313" key="2">
    <source>
        <dbReference type="Proteomes" id="UP001595947"/>
    </source>
</evidence>
<name>A0ABV9YJD1_9PSEU</name>
<comment type="caution">
    <text evidence="1">The sequence shown here is derived from an EMBL/GenBank/DDBJ whole genome shotgun (WGS) entry which is preliminary data.</text>
</comment>
<dbReference type="Gene3D" id="3.30.565.10">
    <property type="entry name" value="Histidine kinase-like ATPase, C-terminal domain"/>
    <property type="match status" value="1"/>
</dbReference>
<organism evidence="1 2">
    <name type="scientific">Actinomycetospora atypica</name>
    <dbReference type="NCBI Taxonomy" id="1290095"/>
    <lineage>
        <taxon>Bacteria</taxon>
        <taxon>Bacillati</taxon>
        <taxon>Actinomycetota</taxon>
        <taxon>Actinomycetes</taxon>
        <taxon>Pseudonocardiales</taxon>
        <taxon>Pseudonocardiaceae</taxon>
        <taxon>Actinomycetospora</taxon>
    </lineage>
</organism>
<protein>
    <submittedName>
        <fullName evidence="1">Uncharacterized protein</fullName>
    </submittedName>
</protein>
<dbReference type="Proteomes" id="UP001595947">
    <property type="component" value="Unassembled WGS sequence"/>
</dbReference>
<dbReference type="InterPro" id="IPR036890">
    <property type="entry name" value="HATPase_C_sf"/>
</dbReference>
<sequence length="165" mass="17651">MATLTARIDLPVGEHTVRDARSFAFLTAQAWEPDVSTEDLVLLVDELAAALVRRAEGENGLVLELSAAEHGLRVSLCDGAAARSAAAAVLRGATALVGLLVTAADRWGDEPYQDGYCLWFDLGPVRPATPLDTPTDPDDEDPDVAVEALLRSRRALPPEEDLPPR</sequence>
<accession>A0ABV9YJD1</accession>
<gene>
    <name evidence="1" type="ORF">ACFPBZ_06020</name>
</gene>
<proteinExistence type="predicted"/>